<dbReference type="VEuPathDB" id="ToxoDB:cyc_02097"/>
<accession>A0A1D3CWP0</accession>
<reference evidence="2 3" key="1">
    <citation type="journal article" date="2016" name="BMC Genomics">
        <title>Comparative genomics reveals Cyclospora cayetanensis possesses coccidia-like metabolism and invasion components but unique surface antigens.</title>
        <authorList>
            <person name="Liu S."/>
            <person name="Wang L."/>
            <person name="Zheng H."/>
            <person name="Xu Z."/>
            <person name="Roellig D.M."/>
            <person name="Li N."/>
            <person name="Frace M.A."/>
            <person name="Tang K."/>
            <person name="Arrowood M.J."/>
            <person name="Moss D.M."/>
            <person name="Zhang L."/>
            <person name="Feng Y."/>
            <person name="Xiao L."/>
        </authorList>
    </citation>
    <scope>NUCLEOTIDE SEQUENCE [LARGE SCALE GENOMIC DNA]</scope>
    <source>
        <strain evidence="2 3">CHN_HEN01</strain>
    </source>
</reference>
<feature type="chain" id="PRO_5008913964" description="Transmembrane protein" evidence="1">
    <location>
        <begin position="20"/>
        <end position="617"/>
    </location>
</feature>
<evidence type="ECO:0000256" key="1">
    <source>
        <dbReference type="SAM" id="SignalP"/>
    </source>
</evidence>
<feature type="signal peptide" evidence="1">
    <location>
        <begin position="1"/>
        <end position="19"/>
    </location>
</feature>
<comment type="caution">
    <text evidence="2">The sequence shown here is derived from an EMBL/GenBank/DDBJ whole genome shotgun (WGS) entry which is preliminary data.</text>
</comment>
<dbReference type="Proteomes" id="UP000095192">
    <property type="component" value="Unassembled WGS sequence"/>
</dbReference>
<keyword evidence="1" id="KW-0732">Signal</keyword>
<proteinExistence type="predicted"/>
<evidence type="ECO:0000313" key="2">
    <source>
        <dbReference type="EMBL" id="OEH75615.1"/>
    </source>
</evidence>
<dbReference type="EMBL" id="JROU02001678">
    <property type="protein sequence ID" value="OEH75615.1"/>
    <property type="molecule type" value="Genomic_DNA"/>
</dbReference>
<name>A0A1D3CWP0_9EIME</name>
<sequence>MHFAFAVIVLSLLSLKARASTPNETQDFLAPCCFSLQGTIRFRQLKFAEEEPPYCESRDNNVSSDHALTKAPTEGSSKGFSAPEYVRSWTEYRPYFYRAEPDPKAVDPKASAATVAALEAAQECGFLALIHGRDFHSRRRWRWTWSWQWYFFKKQFEKQARFFKLLLMTPQASQLSGCLYTQIREVASLLSQALASNTEPVPAEATNLDPAEANTSAPMLQGTGFFKGCKRVHIYLHSACHGSIIARALLATDDRIWKGQGAPAAAAGEATEKLQRLLRSPFFSLTSATFTVPALAGVRLVPRLPEAAEHLGPTITAAVSTAEMAHRLLRPDMPAPTLLAWGGASKFVYIHHDPALLLCSLAAAETQRDGSLLPHFRRVAVFSTLTGDMAISPRSAAGVSDEFKTSVSATELLQQAALASVITFPQSAAAAVEADAADTPVALLPHRLPVELAPLNQHAAVQPMPDDIEQLLFNRAVCRSYQGHRRRGHKTYELSLQLLQLWGVFDWQSQQANFKRRSSPEFALRGAQKHHERHQPLVPDAMQLPQQQILRFVVYIPKLPNQRDFSNNPHFIAFGTRTWMLPAAVPTLRAVATAAVGSLEELEQVTVMEADGTWWHH</sequence>
<dbReference type="InParanoid" id="A0A1D3CWP0"/>
<protein>
    <recommendedName>
        <fullName evidence="4">Transmembrane protein</fullName>
    </recommendedName>
</protein>
<evidence type="ECO:0008006" key="4">
    <source>
        <dbReference type="Google" id="ProtNLM"/>
    </source>
</evidence>
<organism evidence="2 3">
    <name type="scientific">Cyclospora cayetanensis</name>
    <dbReference type="NCBI Taxonomy" id="88456"/>
    <lineage>
        <taxon>Eukaryota</taxon>
        <taxon>Sar</taxon>
        <taxon>Alveolata</taxon>
        <taxon>Apicomplexa</taxon>
        <taxon>Conoidasida</taxon>
        <taxon>Coccidia</taxon>
        <taxon>Eucoccidiorida</taxon>
        <taxon>Eimeriorina</taxon>
        <taxon>Eimeriidae</taxon>
        <taxon>Cyclospora</taxon>
    </lineage>
</organism>
<gene>
    <name evidence="2" type="ORF">cyc_02097</name>
</gene>
<evidence type="ECO:0000313" key="3">
    <source>
        <dbReference type="Proteomes" id="UP000095192"/>
    </source>
</evidence>
<dbReference type="AlphaFoldDB" id="A0A1D3CWP0"/>
<keyword evidence="3" id="KW-1185">Reference proteome</keyword>